<name>A0A1G6HC85_9ACTN</name>
<evidence type="ECO:0000313" key="4">
    <source>
        <dbReference type="Proteomes" id="UP000199086"/>
    </source>
</evidence>
<keyword evidence="4" id="KW-1185">Reference proteome</keyword>
<comment type="similarity">
    <text evidence="1">Belongs to the UPF0312 family.</text>
</comment>
<dbReference type="AlphaFoldDB" id="A0A1G6HC85"/>
<evidence type="ECO:0000256" key="1">
    <source>
        <dbReference type="ARBA" id="ARBA00008812"/>
    </source>
</evidence>
<gene>
    <name evidence="3" type="ORF">GA0111570_108117</name>
</gene>
<dbReference type="RefSeq" id="WP_092611745.1">
    <property type="nucleotide sequence ID" value="NZ_FMYF01000008.1"/>
</dbReference>
<protein>
    <submittedName>
        <fullName evidence="3">Polyisoprenoid-binding protein YceI</fullName>
    </submittedName>
</protein>
<accession>A0A1G6HC85</accession>
<dbReference type="EMBL" id="FMYF01000008">
    <property type="protein sequence ID" value="SDB91801.1"/>
    <property type="molecule type" value="Genomic_DNA"/>
</dbReference>
<reference evidence="3 4" key="1">
    <citation type="submission" date="2016-06" db="EMBL/GenBank/DDBJ databases">
        <authorList>
            <person name="Olsen C.W."/>
            <person name="Carey S."/>
            <person name="Hinshaw L."/>
            <person name="Karasin A.I."/>
        </authorList>
    </citation>
    <scope>NUCLEOTIDE SEQUENCE [LARGE SCALE GENOMIC DNA]</scope>
    <source>
        <strain evidence="3 4">LZ-22</strain>
    </source>
</reference>
<evidence type="ECO:0000313" key="3">
    <source>
        <dbReference type="EMBL" id="SDB91801.1"/>
    </source>
</evidence>
<sequence length="178" mass="19233">MTPATGPHRLGPDDTDLHLLTTVEGPMAKMGHELVLRIGRWEATVTVGDTPEATTLVFTADLTSLRVSGNRDRTKDVPAKDRTDIVGHAAKALQTQKYGQVNFRSTSAEGTWDAIILHGQLALHGQTQPQDFRVVAGDGAYELTGQITQTRYGIKPFAIMMGALKVGDVVEVQATAHF</sequence>
<dbReference type="OrthoDB" id="3724977at2"/>
<dbReference type="Pfam" id="PF04264">
    <property type="entry name" value="YceI"/>
    <property type="match status" value="1"/>
</dbReference>
<dbReference type="Gene3D" id="2.40.128.110">
    <property type="entry name" value="Lipid/polyisoprenoid-binding, YceI-like"/>
    <property type="match status" value="1"/>
</dbReference>
<dbReference type="InterPro" id="IPR036761">
    <property type="entry name" value="TTHA0802/YceI-like_sf"/>
</dbReference>
<organism evidence="3 4">
    <name type="scientific">Raineyella antarctica</name>
    <dbReference type="NCBI Taxonomy" id="1577474"/>
    <lineage>
        <taxon>Bacteria</taxon>
        <taxon>Bacillati</taxon>
        <taxon>Actinomycetota</taxon>
        <taxon>Actinomycetes</taxon>
        <taxon>Propionibacteriales</taxon>
        <taxon>Propionibacteriaceae</taxon>
        <taxon>Raineyella</taxon>
    </lineage>
</organism>
<dbReference type="InterPro" id="IPR007372">
    <property type="entry name" value="Lipid/polyisoprenoid-bd_YceI"/>
</dbReference>
<proteinExistence type="inferred from homology"/>
<evidence type="ECO:0000259" key="2">
    <source>
        <dbReference type="SMART" id="SM00867"/>
    </source>
</evidence>
<dbReference type="SUPFAM" id="SSF101874">
    <property type="entry name" value="YceI-like"/>
    <property type="match status" value="1"/>
</dbReference>
<dbReference type="Proteomes" id="UP000199086">
    <property type="component" value="Unassembled WGS sequence"/>
</dbReference>
<feature type="domain" description="Lipid/polyisoprenoid-binding YceI-like" evidence="2">
    <location>
        <begin position="7"/>
        <end position="177"/>
    </location>
</feature>
<dbReference type="SMART" id="SM00867">
    <property type="entry name" value="YceI"/>
    <property type="match status" value="1"/>
</dbReference>